<dbReference type="FunFam" id="2.10.25.10:FF:000166">
    <property type="entry name" value="laminin subunit gamma-1"/>
    <property type="match status" value="1"/>
</dbReference>
<sequence>MCWVVCVLVCVCVLLSVSAYDVHHAYTLHSEKGALYDCYDKSGKPQWCLPTFENAAFDKIVEATNTCGEGPQGPIEFCVQTNRQETTKSCQVCTRGMHPPAHLTDFVNNTQTWWQSETMLEDVQFPTQVNLTLHLKKAYDITLVRLLFRSPRPESFAIYKRTTENSPWVPFQFYSASCRDTYGLPDTKDPRTPAPREGEETRALCTSEYSDISPLTGGQVPFSTLENRPSNYKFDSSPELQEWVTATDIRITLDRLNTFGDEVFWDPQVLRSYYYAIIDFFVGARCKCNGHASECVTTRSLEGEERQVCKCEHNTAGVDCEQCLPFYNDAPWGRANSTHFHECKACNCNGFSNRCYFDKELFELSGHGGHCLDCAGNRDGPNCERCRDNYYQREDTSCVACNCNEIGSRSLQCNSEGRCQCKPGVTGDKCDRCDNNFYDFGAWGCKPCECYGPGSFNNEPKCDPSSGICQCKEHVEGQRCTGCKPGFFNMDENNEFGCTPCFCYGHSSVCRSAPAYSKVLVESMFARNNERWIALDQQHNEIPLQYNGITQCIGVSAPGREPIYFVAPDRFLMDQRASYNQDLEFRLRIGESGPAPTVEDVVLEGAGLTITQTIFGQGNRMPAVEDQNYKFRLHEDPDYGWQPRLSARDFMSVLANLTAIKIRGTYTPQGVGFLDDVKLHTARRGAAGAPASWIEMCTCPTGYVGQFCESCAPGSRHDPPHGGPFAPCVPCNCNGHADICDAETGRCICQDNTAGDNCERCGRGYYGNSLQGTPEDCKECPCPNQGACIQLEDENNTIICLECPKGYSGPQCDLCSDGYFGDPKGRHGPPSECKPCDCNLNVDMNAVGNCDRTTGECLKCIYNTGGPQCDQCLPGYYGDALALQKGDCKPCQCYLPGTEMSGSGPPVCDQLSGQCQCKPHVTGTNCDQCQAGYFNIISGQGCQSCNCDPVGSLNQTCDTVTGQCNCRSNVTGLHCDICEPYYYGFSTDGCKACDCDSIGSLQLQCDSFGQCPCLDNVEGRRCDRCKENKYDRQLACVDCPACYNLVQDSVNRHRDNLRHLNTVLKEIKDNPTVIDDLDFEQKLNLVLAYVEDLWRDARDATGLNKEKSLMEELEAVKKRLDDVDALIKQSDIWITQADAETKEAAINATQAEHTIEQARDVLQDALDYLRADGAAALKKAVERSKVFGQQNQQMSEIAREARNLAEQQEERAKEIHKIAVNAVNLSTQAYDIAKDAINRQKNISDEIRSLNSDMQMTNEKLDLTMEVVSDTANHVDSVYNDTWSIYSDVYELMMPETNAQDLKDKAIATASEARQIRDEANNLYQNHIALLEEISELMIDGEDVLRRGMTQQQFADERLADADAANNKAEEAVQLGNKTLQEAQQTYRTLQEFDSQVQQSKGKAQEALAKIPEIEEAISEAVRKTTNAEEALVGAGGYAQTAKQQLEFAENTAQEAERIKETAEQSKAEANKLRDEAEALAGRVAVTAAEVAEQAEKEKMEQQLIDDAKKKVGQAKTSAAEVTKQVETALEAVNNIMKELADLSDIDEDMLNRLEQRLAEAENEFYAANLDEQLETLNKAKISQTQLVTSYKAEVMRLEQEVDNIEDIRNALPDGCWKRTRLEP</sequence>
<dbReference type="FunFam" id="2.60.120.260:FF:000018">
    <property type="entry name" value="Laminin subunit gamma 1"/>
    <property type="match status" value="1"/>
</dbReference>
<keyword evidence="4" id="KW-0677">Repeat</keyword>
<dbReference type="GO" id="GO:0009887">
    <property type="term" value="P:animal organ morphogenesis"/>
    <property type="evidence" value="ECO:0007669"/>
    <property type="project" value="TreeGrafter"/>
</dbReference>
<dbReference type="FunFam" id="2.10.25.10:FF:000105">
    <property type="entry name" value="laminin subunit gamma-1"/>
    <property type="match status" value="2"/>
</dbReference>
<evidence type="ECO:0008006" key="19">
    <source>
        <dbReference type="Google" id="ProtNLM"/>
    </source>
</evidence>
<feature type="chain" id="PRO_5008584080" description="Laminin subunit gamma-1" evidence="11">
    <location>
        <begin position="20"/>
        <end position="1624"/>
    </location>
</feature>
<gene>
    <name evidence="17" type="ORF">g.41936</name>
    <name evidence="18" type="ORF">g.41939</name>
    <name evidence="15" type="ORF">g.41942</name>
    <name evidence="16" type="ORF">g.41947</name>
</gene>
<dbReference type="InterPro" id="IPR050440">
    <property type="entry name" value="Laminin/Netrin_ECM"/>
</dbReference>
<evidence type="ECO:0000256" key="7">
    <source>
        <dbReference type="ARBA" id="ARBA00023292"/>
    </source>
</evidence>
<evidence type="ECO:0000256" key="11">
    <source>
        <dbReference type="SAM" id="SignalP"/>
    </source>
</evidence>
<evidence type="ECO:0000256" key="6">
    <source>
        <dbReference type="ARBA" id="ARBA00023180"/>
    </source>
</evidence>
<keyword evidence="10" id="KW-0175">Coiled coil</keyword>
<dbReference type="GO" id="GO:0048731">
    <property type="term" value="P:system development"/>
    <property type="evidence" value="ECO:0007669"/>
    <property type="project" value="UniProtKB-ARBA"/>
</dbReference>
<dbReference type="InterPro" id="IPR002049">
    <property type="entry name" value="LE_dom"/>
</dbReference>
<evidence type="ECO:0000259" key="12">
    <source>
        <dbReference type="PROSITE" id="PS50027"/>
    </source>
</evidence>
<name>A0A1B6H2Q6_9HEMI</name>
<dbReference type="SMART" id="SM00136">
    <property type="entry name" value="LamNT"/>
    <property type="match status" value="1"/>
</dbReference>
<comment type="caution">
    <text evidence="9">Lacks conserved residue(s) required for the propagation of feature annotation.</text>
</comment>
<feature type="disulfide bond" evidence="9">
    <location>
        <begin position="917"/>
        <end position="926"/>
    </location>
</feature>
<evidence type="ECO:0000256" key="3">
    <source>
        <dbReference type="ARBA" id="ARBA00022729"/>
    </source>
</evidence>
<feature type="domain" description="Laminin EGF-like" evidence="12">
    <location>
        <begin position="448"/>
        <end position="500"/>
    </location>
</feature>
<feature type="domain" description="Laminin EGF-like" evidence="12">
    <location>
        <begin position="401"/>
        <end position="447"/>
    </location>
</feature>
<dbReference type="InterPro" id="IPR000742">
    <property type="entry name" value="EGF"/>
</dbReference>
<feature type="domain" description="Laminin N-terminal" evidence="14">
    <location>
        <begin position="44"/>
        <end position="285"/>
    </location>
</feature>
<evidence type="ECO:0000259" key="13">
    <source>
        <dbReference type="PROSITE" id="PS51115"/>
    </source>
</evidence>
<dbReference type="EMBL" id="GECZ01014864">
    <property type="protein sequence ID" value="JAS54905.1"/>
    <property type="molecule type" value="Transcribed_RNA"/>
</dbReference>
<dbReference type="EMBL" id="GECZ01000806">
    <property type="protein sequence ID" value="JAS68963.1"/>
    <property type="molecule type" value="Transcribed_RNA"/>
</dbReference>
<dbReference type="FunFam" id="2.10.25.10:FF:000051">
    <property type="entry name" value="Laminin subunit alpha 4"/>
    <property type="match status" value="1"/>
</dbReference>
<accession>A0A1B6H2Q6</accession>
<dbReference type="PRINTS" id="PR00011">
    <property type="entry name" value="EGFLAMININ"/>
</dbReference>
<evidence type="ECO:0000313" key="15">
    <source>
        <dbReference type="EMBL" id="JAS48314.1"/>
    </source>
</evidence>
<dbReference type="CDD" id="cd06503">
    <property type="entry name" value="ATP-synt_Fo_b"/>
    <property type="match status" value="1"/>
</dbReference>
<dbReference type="InterPro" id="IPR008211">
    <property type="entry name" value="Laminin_N"/>
</dbReference>
<feature type="domain" description="Laminin EGF-like" evidence="12">
    <location>
        <begin position="836"/>
        <end position="890"/>
    </location>
</feature>
<feature type="coiled-coil region" evidence="10">
    <location>
        <begin position="1190"/>
        <end position="1218"/>
    </location>
</feature>
<feature type="disulfide bond" evidence="9">
    <location>
        <begin position="401"/>
        <end position="413"/>
    </location>
</feature>
<keyword evidence="5 9" id="KW-1015">Disulfide bond</keyword>
<feature type="domain" description="Laminin EGF-like" evidence="12">
    <location>
        <begin position="993"/>
        <end position="1038"/>
    </location>
</feature>
<evidence type="ECO:0000256" key="8">
    <source>
        <dbReference type="ARBA" id="ARBA00065619"/>
    </source>
</evidence>
<dbReference type="Gene3D" id="2.60.120.260">
    <property type="entry name" value="Galactose-binding domain-like"/>
    <property type="match status" value="1"/>
</dbReference>
<dbReference type="PANTHER" id="PTHR10574:SF435">
    <property type="entry name" value="LAMININ SUBUNIT GAMMA-1"/>
    <property type="match status" value="1"/>
</dbReference>
<proteinExistence type="predicted"/>
<dbReference type="Pfam" id="PF00053">
    <property type="entry name" value="EGF_laminin"/>
    <property type="match status" value="10"/>
</dbReference>
<feature type="disulfide bond" evidence="9">
    <location>
        <begin position="860"/>
        <end position="869"/>
    </location>
</feature>
<dbReference type="FunFam" id="2.10.25.10:FF:000067">
    <property type="entry name" value="Laminin subunit gamma 1"/>
    <property type="match status" value="1"/>
</dbReference>
<feature type="domain" description="Laminin EGF-like" evidence="12">
    <location>
        <begin position="945"/>
        <end position="992"/>
    </location>
</feature>
<evidence type="ECO:0000313" key="16">
    <source>
        <dbReference type="EMBL" id="JAS54905.1"/>
    </source>
</evidence>
<dbReference type="SMART" id="SM00181">
    <property type="entry name" value="EGF"/>
    <property type="match status" value="3"/>
</dbReference>
<comment type="subcellular location">
    <subcellularLocation>
        <location evidence="1">Secreted</location>
    </subcellularLocation>
</comment>
<feature type="disulfide bond" evidence="9">
    <location>
        <begin position="1013"/>
        <end position="1022"/>
    </location>
</feature>
<dbReference type="FunFam" id="2.10.25.10:FF:000090">
    <property type="entry name" value="laminin subunit alpha"/>
    <property type="match status" value="1"/>
</dbReference>
<evidence type="ECO:0000256" key="5">
    <source>
        <dbReference type="ARBA" id="ARBA00023157"/>
    </source>
</evidence>
<comment type="subunit">
    <text evidence="8">Laminin is a complex glycoprotein, consisting of three different polypeptide chains (alpha, beta, gamma), which are bound to each other by disulfide bonds into a cross-shaped molecule comprising one long and three short arms with globules at each end.</text>
</comment>
<dbReference type="Gene3D" id="2.10.25.10">
    <property type="entry name" value="Laminin"/>
    <property type="match status" value="9"/>
</dbReference>
<dbReference type="GO" id="GO:0005576">
    <property type="term" value="C:extracellular region"/>
    <property type="evidence" value="ECO:0007669"/>
    <property type="project" value="UniProtKB-SubCell"/>
</dbReference>
<dbReference type="EMBL" id="GECZ01021455">
    <property type="protein sequence ID" value="JAS48314.1"/>
    <property type="molecule type" value="Transcribed_RNA"/>
</dbReference>
<feature type="disulfide bond" evidence="9">
    <location>
        <begin position="947"/>
        <end position="964"/>
    </location>
</feature>
<feature type="signal peptide" evidence="11">
    <location>
        <begin position="1"/>
        <end position="19"/>
    </location>
</feature>
<dbReference type="FunFam" id="2.10.25.10:FF:000074">
    <property type="entry name" value="Laminin subunit alpha"/>
    <property type="match status" value="1"/>
</dbReference>
<keyword evidence="6" id="KW-0325">Glycoprotein</keyword>
<evidence type="ECO:0000259" key="14">
    <source>
        <dbReference type="PROSITE" id="PS51117"/>
    </source>
</evidence>
<feature type="disulfide bond" evidence="9">
    <location>
        <begin position="749"/>
        <end position="758"/>
    </location>
</feature>
<reference evidence="18" key="1">
    <citation type="submission" date="2015-11" db="EMBL/GenBank/DDBJ databases">
        <title>De novo transcriptome assembly of four potential Pierce s Disease insect vectors from Arizona vineyards.</title>
        <authorList>
            <person name="Tassone E.E."/>
        </authorList>
    </citation>
    <scope>NUCLEOTIDE SEQUENCE</scope>
</reference>
<keyword evidence="3 11" id="KW-0732">Signal</keyword>
<dbReference type="InterPro" id="IPR000034">
    <property type="entry name" value="Laminin_IV"/>
</dbReference>
<evidence type="ECO:0000256" key="2">
    <source>
        <dbReference type="ARBA" id="ARBA00022525"/>
    </source>
</evidence>
<dbReference type="SUPFAM" id="SSF58104">
    <property type="entry name" value="Methyl-accepting chemotaxis protein (MCP) signaling domain"/>
    <property type="match status" value="1"/>
</dbReference>
<keyword evidence="7 9" id="KW-0424">Laminin EGF-like domain</keyword>
<dbReference type="SUPFAM" id="SSF57196">
    <property type="entry name" value="EGF/Laminin"/>
    <property type="match status" value="9"/>
</dbReference>
<evidence type="ECO:0000256" key="4">
    <source>
        <dbReference type="ARBA" id="ARBA00022737"/>
    </source>
</evidence>
<feature type="disulfide bond" evidence="9">
    <location>
        <begin position="471"/>
        <end position="480"/>
    </location>
</feature>
<dbReference type="Pfam" id="PF00055">
    <property type="entry name" value="Laminin_N"/>
    <property type="match status" value="1"/>
</dbReference>
<evidence type="ECO:0000256" key="9">
    <source>
        <dbReference type="PROSITE-ProRule" id="PRU00460"/>
    </source>
</evidence>
<feature type="disulfide bond" evidence="9">
    <location>
        <begin position="966"/>
        <end position="975"/>
    </location>
</feature>
<feature type="coiled-coil region" evidence="10">
    <location>
        <begin position="1366"/>
        <end position="1608"/>
    </location>
</feature>
<evidence type="ECO:0000313" key="18">
    <source>
        <dbReference type="EMBL" id="JAS68963.1"/>
    </source>
</evidence>
<evidence type="ECO:0000256" key="1">
    <source>
        <dbReference type="ARBA" id="ARBA00004613"/>
    </source>
</evidence>
<dbReference type="GO" id="GO:0009888">
    <property type="term" value="P:tissue development"/>
    <property type="evidence" value="ECO:0007669"/>
    <property type="project" value="TreeGrafter"/>
</dbReference>
<dbReference type="PROSITE" id="PS50027">
    <property type="entry name" value="EGF_LAM_2"/>
    <property type="match status" value="7"/>
</dbReference>
<dbReference type="SMART" id="SM00281">
    <property type="entry name" value="LamB"/>
    <property type="match status" value="1"/>
</dbReference>
<feature type="disulfide bond" evidence="9">
    <location>
        <begin position="993"/>
        <end position="1005"/>
    </location>
</feature>
<dbReference type="CDD" id="cd00055">
    <property type="entry name" value="EGF_Lam"/>
    <property type="match status" value="8"/>
</dbReference>
<dbReference type="PANTHER" id="PTHR10574">
    <property type="entry name" value="NETRIN/LAMININ-RELATED"/>
    <property type="match status" value="1"/>
</dbReference>
<organism evidence="18">
    <name type="scientific">Cuerna arida</name>
    <dbReference type="NCBI Taxonomy" id="1464854"/>
    <lineage>
        <taxon>Eukaryota</taxon>
        <taxon>Metazoa</taxon>
        <taxon>Ecdysozoa</taxon>
        <taxon>Arthropoda</taxon>
        <taxon>Hexapoda</taxon>
        <taxon>Insecta</taxon>
        <taxon>Pterygota</taxon>
        <taxon>Neoptera</taxon>
        <taxon>Paraneoptera</taxon>
        <taxon>Hemiptera</taxon>
        <taxon>Auchenorrhyncha</taxon>
        <taxon>Membracoidea</taxon>
        <taxon>Cicadellidae</taxon>
        <taxon>Cicadellinae</taxon>
        <taxon>Proconiini</taxon>
        <taxon>Cuerna</taxon>
    </lineage>
</organism>
<keyword evidence="2" id="KW-0964">Secreted</keyword>
<protein>
    <recommendedName>
        <fullName evidence="19">Laminin subunit gamma-1</fullName>
    </recommendedName>
</protein>
<feature type="domain" description="Laminin IV type A" evidence="13">
    <location>
        <begin position="527"/>
        <end position="696"/>
    </location>
</feature>
<feature type="disulfide bond" evidence="9">
    <location>
        <begin position="945"/>
        <end position="957"/>
    </location>
</feature>
<dbReference type="PROSITE" id="PS51115">
    <property type="entry name" value="LAMININ_IVA"/>
    <property type="match status" value="1"/>
</dbReference>
<feature type="domain" description="Laminin EGF-like" evidence="12">
    <location>
        <begin position="731"/>
        <end position="779"/>
    </location>
</feature>
<dbReference type="FunFam" id="2.10.25.10:FF:000758">
    <property type="entry name" value="Laminin subunit gamma 1"/>
    <property type="match status" value="1"/>
</dbReference>
<evidence type="ECO:0000256" key="10">
    <source>
        <dbReference type="SAM" id="Coils"/>
    </source>
</evidence>
<dbReference type="EMBL" id="GECZ01004819">
    <property type="protein sequence ID" value="JAS64950.1"/>
    <property type="molecule type" value="Transcribed_RNA"/>
</dbReference>
<dbReference type="Pfam" id="PF00052">
    <property type="entry name" value="Laminin_B"/>
    <property type="match status" value="1"/>
</dbReference>
<feature type="domain" description="Laminin EGF-like" evidence="12">
    <location>
        <begin position="891"/>
        <end position="944"/>
    </location>
</feature>
<dbReference type="SMART" id="SM00180">
    <property type="entry name" value="EGF_Lam"/>
    <property type="match status" value="10"/>
</dbReference>
<dbReference type="PROSITE" id="PS51117">
    <property type="entry name" value="LAMININ_NTER"/>
    <property type="match status" value="1"/>
</dbReference>
<dbReference type="PROSITE" id="PS01248">
    <property type="entry name" value="EGF_LAM_1"/>
    <property type="match status" value="4"/>
</dbReference>
<evidence type="ECO:0000313" key="17">
    <source>
        <dbReference type="EMBL" id="JAS64950.1"/>
    </source>
</evidence>
<feature type="disulfide bond" evidence="9">
    <location>
        <begin position="421"/>
        <end position="430"/>
    </location>
</feature>